<comment type="caution">
    <text evidence="2">The sequence shown here is derived from an EMBL/GenBank/DDBJ whole genome shotgun (WGS) entry which is preliminary data.</text>
</comment>
<feature type="transmembrane region" description="Helical" evidence="1">
    <location>
        <begin position="6"/>
        <end position="26"/>
    </location>
</feature>
<keyword evidence="1" id="KW-0812">Transmembrane</keyword>
<dbReference type="EMBL" id="JBJQND010000019">
    <property type="protein sequence ID" value="KAL3832783.1"/>
    <property type="molecule type" value="Genomic_DNA"/>
</dbReference>
<protein>
    <submittedName>
        <fullName evidence="2">Uncharacterized protein</fullName>
    </submittedName>
</protein>
<gene>
    <name evidence="2" type="ORF">ACJMK2_024396</name>
</gene>
<evidence type="ECO:0000313" key="2">
    <source>
        <dbReference type="EMBL" id="KAL3832783.1"/>
    </source>
</evidence>
<proteinExistence type="predicted"/>
<accession>A0ABD3T8N0</accession>
<keyword evidence="3" id="KW-1185">Reference proteome</keyword>
<feature type="transmembrane region" description="Helical" evidence="1">
    <location>
        <begin position="33"/>
        <end position="51"/>
    </location>
</feature>
<evidence type="ECO:0000256" key="1">
    <source>
        <dbReference type="SAM" id="Phobius"/>
    </source>
</evidence>
<keyword evidence="1" id="KW-0472">Membrane</keyword>
<sequence length="98" mass="9655">MLRLVLSWFYTIAGGIAAAVVAPYALTAGVATIGFTSLGILKGSIAAGMMANIGGPVVGLMQAAWTAGIGSTGTAAAIGLGIAAGAMYEKLTKSKDHK</sequence>
<dbReference type="Gene3D" id="6.10.110.10">
    <property type="match status" value="1"/>
</dbReference>
<name>A0ABD3T8N0_SINWO</name>
<dbReference type="AlphaFoldDB" id="A0ABD3T8N0"/>
<feature type="transmembrane region" description="Helical" evidence="1">
    <location>
        <begin position="63"/>
        <end position="88"/>
    </location>
</feature>
<organism evidence="2 3">
    <name type="scientific">Sinanodonta woodiana</name>
    <name type="common">Chinese pond mussel</name>
    <name type="synonym">Anodonta woodiana</name>
    <dbReference type="NCBI Taxonomy" id="1069815"/>
    <lineage>
        <taxon>Eukaryota</taxon>
        <taxon>Metazoa</taxon>
        <taxon>Spiralia</taxon>
        <taxon>Lophotrochozoa</taxon>
        <taxon>Mollusca</taxon>
        <taxon>Bivalvia</taxon>
        <taxon>Autobranchia</taxon>
        <taxon>Heteroconchia</taxon>
        <taxon>Palaeoheterodonta</taxon>
        <taxon>Unionida</taxon>
        <taxon>Unionoidea</taxon>
        <taxon>Unionidae</taxon>
        <taxon>Unioninae</taxon>
        <taxon>Sinanodonta</taxon>
    </lineage>
</organism>
<reference evidence="2 3" key="1">
    <citation type="submission" date="2024-11" db="EMBL/GenBank/DDBJ databases">
        <title>Chromosome-level genome assembly of the freshwater bivalve Anodonta woodiana.</title>
        <authorList>
            <person name="Chen X."/>
        </authorList>
    </citation>
    <scope>NUCLEOTIDE SEQUENCE [LARGE SCALE GENOMIC DNA]</scope>
    <source>
        <strain evidence="2">MN2024</strain>
        <tissue evidence="2">Gills</tissue>
    </source>
</reference>
<evidence type="ECO:0000313" key="3">
    <source>
        <dbReference type="Proteomes" id="UP001634394"/>
    </source>
</evidence>
<dbReference type="InterPro" id="IPR038213">
    <property type="entry name" value="IFI6/IFI27-like_sf"/>
</dbReference>
<keyword evidence="1" id="KW-1133">Transmembrane helix</keyword>
<dbReference type="Proteomes" id="UP001634394">
    <property type="component" value="Unassembled WGS sequence"/>
</dbReference>